<dbReference type="Proteomes" id="UP000557307">
    <property type="component" value="Unassembled WGS sequence"/>
</dbReference>
<dbReference type="RefSeq" id="WP_246439589.1">
    <property type="nucleotide sequence ID" value="NZ_JACHGF010000001.1"/>
</dbReference>
<reference evidence="1 2" key="1">
    <citation type="submission" date="2020-08" db="EMBL/GenBank/DDBJ databases">
        <title>Genomic Encyclopedia of Type Strains, Phase IV (KMG-IV): sequencing the most valuable type-strain genomes for metagenomic binning, comparative biology and taxonomic classification.</title>
        <authorList>
            <person name="Goeker M."/>
        </authorList>
    </citation>
    <scope>NUCLEOTIDE SEQUENCE [LARGE SCALE GENOMIC DNA]</scope>
    <source>
        <strain evidence="1 2">DSM 105074</strain>
    </source>
</reference>
<protein>
    <recommendedName>
        <fullName evidence="3">Lipocalin-like domain-containing protein</fullName>
    </recommendedName>
</protein>
<dbReference type="PROSITE" id="PS51257">
    <property type="entry name" value="PROKAR_LIPOPROTEIN"/>
    <property type="match status" value="1"/>
</dbReference>
<gene>
    <name evidence="1" type="ORF">HNQ92_000816</name>
</gene>
<evidence type="ECO:0000313" key="1">
    <source>
        <dbReference type="EMBL" id="MBB5282695.1"/>
    </source>
</evidence>
<accession>A0A840TIC2</accession>
<dbReference type="AlphaFoldDB" id="A0A840TIC2"/>
<name>A0A840TIC2_9BACT</name>
<evidence type="ECO:0008006" key="3">
    <source>
        <dbReference type="Google" id="ProtNLM"/>
    </source>
</evidence>
<evidence type="ECO:0000313" key="2">
    <source>
        <dbReference type="Proteomes" id="UP000557307"/>
    </source>
</evidence>
<keyword evidence="2" id="KW-1185">Reference proteome</keyword>
<organism evidence="1 2">
    <name type="scientific">Rhabdobacter roseus</name>
    <dbReference type="NCBI Taxonomy" id="1655419"/>
    <lineage>
        <taxon>Bacteria</taxon>
        <taxon>Pseudomonadati</taxon>
        <taxon>Bacteroidota</taxon>
        <taxon>Cytophagia</taxon>
        <taxon>Cytophagales</taxon>
        <taxon>Cytophagaceae</taxon>
        <taxon>Rhabdobacter</taxon>
    </lineage>
</organism>
<dbReference type="EMBL" id="JACHGF010000001">
    <property type="protein sequence ID" value="MBB5282695.1"/>
    <property type="molecule type" value="Genomic_DNA"/>
</dbReference>
<sequence length="168" mass="18724">MKIRIPYIGAFVLLLGMSGCSETIEPKPLTYTQILTGTVKKTWLLTSFQVIDEGVESEVVPARNLFNGTCEADDQYVFYANAERKFEFTNGPTKCSASEPDVLLTDQWILTNANATLEFAFPVLSTQPLPFVIKSLTSNSMTLEIYLDQVFGDDTNASYRFNFTSSSN</sequence>
<comment type="caution">
    <text evidence="1">The sequence shown here is derived from an EMBL/GenBank/DDBJ whole genome shotgun (WGS) entry which is preliminary data.</text>
</comment>
<proteinExistence type="predicted"/>